<dbReference type="SUPFAM" id="SSF53271">
    <property type="entry name" value="PRTase-like"/>
    <property type="match status" value="1"/>
</dbReference>
<dbReference type="Proteomes" id="UP000005952">
    <property type="component" value="Chromosome"/>
</dbReference>
<keyword evidence="3" id="KW-0328">Glycosyltransferase</keyword>
<dbReference type="PANTHER" id="PTHR47505:SF1">
    <property type="entry name" value="DNA UTILIZATION PROTEIN YHGH"/>
    <property type="match status" value="1"/>
</dbReference>
<protein>
    <submittedName>
        <fullName evidence="3">Phosphoribosyltransferase</fullName>
    </submittedName>
</protein>
<dbReference type="InterPro" id="IPR000836">
    <property type="entry name" value="PRTase_dom"/>
</dbReference>
<evidence type="ECO:0000259" key="2">
    <source>
        <dbReference type="Pfam" id="PF18912"/>
    </source>
</evidence>
<sequence length="272" mass="29565">MAARSRTENPNFAREDGTATETGAARLFRALSHAGRSALDILLPPLCLGCRTHIMAHDALCPACWRRINFVRPPLCDRLGLPMPYDTGGLMVSAAAVANPPDFDRARAVASFDGVMRELIHAFKFHDTHHARHLFGRWLAEAGRELLDDADILIPVPLARWRLLTRRFNQAQILAAETGRIAKKPVRPFALVRPRSTPHQVGLTRAQRQRNVAGVFRVPANETTSVSGKAIVLIDDVITTGATASAAALALKRAGARRVDVLALAIVANSSS</sequence>
<dbReference type="HOGENOM" id="CLU_054549_0_0_5"/>
<keyword evidence="3" id="KW-0808">Transferase</keyword>
<dbReference type="STRING" id="670307.HYPDE_39123"/>
<dbReference type="CDD" id="cd06223">
    <property type="entry name" value="PRTases_typeI"/>
    <property type="match status" value="1"/>
</dbReference>
<comment type="similarity">
    <text evidence="1">Belongs to the ComF/GntX family.</text>
</comment>
<proteinExistence type="inferred from homology"/>
<dbReference type="InterPro" id="IPR029057">
    <property type="entry name" value="PRTase-like"/>
</dbReference>
<dbReference type="RefSeq" id="WP_015599509.1">
    <property type="nucleotide sequence ID" value="NC_021172.1"/>
</dbReference>
<accession>N0B7B0</accession>
<dbReference type="eggNOG" id="COG1040">
    <property type="taxonomic scope" value="Bacteria"/>
</dbReference>
<evidence type="ECO:0000313" key="3">
    <source>
        <dbReference type="EMBL" id="AGK59494.1"/>
    </source>
</evidence>
<evidence type="ECO:0000256" key="1">
    <source>
        <dbReference type="ARBA" id="ARBA00008007"/>
    </source>
</evidence>
<keyword evidence="4" id="KW-1185">Reference proteome</keyword>
<dbReference type="OrthoDB" id="9779910at2"/>
<dbReference type="AlphaFoldDB" id="N0B7B0"/>
<dbReference type="Gene3D" id="3.40.50.2020">
    <property type="match status" value="1"/>
</dbReference>
<dbReference type="Pfam" id="PF18912">
    <property type="entry name" value="DZR_2"/>
    <property type="match status" value="1"/>
</dbReference>
<evidence type="ECO:0000313" key="4">
    <source>
        <dbReference type="Proteomes" id="UP000005952"/>
    </source>
</evidence>
<dbReference type="EMBL" id="CP005587">
    <property type="protein sequence ID" value="AGK59494.1"/>
    <property type="molecule type" value="Genomic_DNA"/>
</dbReference>
<name>N0B7B0_9HYPH</name>
<dbReference type="GO" id="GO:0016757">
    <property type="term" value="F:glycosyltransferase activity"/>
    <property type="evidence" value="ECO:0007669"/>
    <property type="project" value="UniProtKB-KW"/>
</dbReference>
<dbReference type="KEGG" id="hdt:HYPDE_39123"/>
<gene>
    <name evidence="3" type="ORF">HYPDE_39123</name>
</gene>
<reference evidence="3 4" key="1">
    <citation type="journal article" date="2013" name="Genome Announc.">
        <title>Genome sequences for three denitrifying bacterial strains isolated from a uranium- and nitrate-contaminated subsurface environment.</title>
        <authorList>
            <person name="Venkatramanan R."/>
            <person name="Prakash O."/>
            <person name="Woyke T."/>
            <person name="Chain P."/>
            <person name="Goodwin L.A."/>
            <person name="Watson D."/>
            <person name="Brooks S."/>
            <person name="Kostka J.E."/>
            <person name="Green S.J."/>
        </authorList>
    </citation>
    <scope>NUCLEOTIDE SEQUENCE [LARGE SCALE GENOMIC DNA]</scope>
    <source>
        <strain evidence="3 4">1NES1</strain>
    </source>
</reference>
<dbReference type="InterPro" id="IPR044005">
    <property type="entry name" value="DZR_2"/>
</dbReference>
<dbReference type="InterPro" id="IPR051910">
    <property type="entry name" value="ComF/GntX_DNA_util-trans"/>
</dbReference>
<organism evidence="3 4">
    <name type="scientific">Hyphomicrobium denitrificans 1NES1</name>
    <dbReference type="NCBI Taxonomy" id="670307"/>
    <lineage>
        <taxon>Bacteria</taxon>
        <taxon>Pseudomonadati</taxon>
        <taxon>Pseudomonadota</taxon>
        <taxon>Alphaproteobacteria</taxon>
        <taxon>Hyphomicrobiales</taxon>
        <taxon>Hyphomicrobiaceae</taxon>
        <taxon>Hyphomicrobium</taxon>
    </lineage>
</organism>
<dbReference type="PANTHER" id="PTHR47505">
    <property type="entry name" value="DNA UTILIZATION PROTEIN YHGH"/>
    <property type="match status" value="1"/>
</dbReference>
<feature type="domain" description="Double zinc ribbon" evidence="2">
    <location>
        <begin position="38"/>
        <end position="86"/>
    </location>
</feature>